<protein>
    <submittedName>
        <fullName evidence="2">Uncharacterized protein</fullName>
    </submittedName>
</protein>
<reference evidence="2 3" key="1">
    <citation type="journal article" date="2012" name="Science">
        <title>The Paleozoic origin of enzymatic lignin decomposition reconstructed from 31 fungal genomes.</title>
        <authorList>
            <person name="Floudas D."/>
            <person name="Binder M."/>
            <person name="Riley R."/>
            <person name="Barry K."/>
            <person name="Blanchette R.A."/>
            <person name="Henrissat B."/>
            <person name="Martinez A.T."/>
            <person name="Otillar R."/>
            <person name="Spatafora J.W."/>
            <person name="Yadav J.S."/>
            <person name="Aerts A."/>
            <person name="Benoit I."/>
            <person name="Boyd A."/>
            <person name="Carlson A."/>
            <person name="Copeland A."/>
            <person name="Coutinho P.M."/>
            <person name="de Vries R.P."/>
            <person name="Ferreira P."/>
            <person name="Findley K."/>
            <person name="Foster B."/>
            <person name="Gaskell J."/>
            <person name="Glotzer D."/>
            <person name="Gorecki P."/>
            <person name="Heitman J."/>
            <person name="Hesse C."/>
            <person name="Hori C."/>
            <person name="Igarashi K."/>
            <person name="Jurgens J.A."/>
            <person name="Kallen N."/>
            <person name="Kersten P."/>
            <person name="Kohler A."/>
            <person name="Kuees U."/>
            <person name="Kumar T.K.A."/>
            <person name="Kuo A."/>
            <person name="LaButti K."/>
            <person name="Larrondo L.F."/>
            <person name="Lindquist E."/>
            <person name="Ling A."/>
            <person name="Lombard V."/>
            <person name="Lucas S."/>
            <person name="Lundell T."/>
            <person name="Martin R."/>
            <person name="McLaughlin D.J."/>
            <person name="Morgenstern I."/>
            <person name="Morin E."/>
            <person name="Murat C."/>
            <person name="Nagy L.G."/>
            <person name="Nolan M."/>
            <person name="Ohm R.A."/>
            <person name="Patyshakuliyeva A."/>
            <person name="Rokas A."/>
            <person name="Ruiz-Duenas F.J."/>
            <person name="Sabat G."/>
            <person name="Salamov A."/>
            <person name="Samejima M."/>
            <person name="Schmutz J."/>
            <person name="Slot J.C."/>
            <person name="St John F."/>
            <person name="Stenlid J."/>
            <person name="Sun H."/>
            <person name="Sun S."/>
            <person name="Syed K."/>
            <person name="Tsang A."/>
            <person name="Wiebenga A."/>
            <person name="Young D."/>
            <person name="Pisabarro A."/>
            <person name="Eastwood D.C."/>
            <person name="Martin F."/>
            <person name="Cullen D."/>
            <person name="Grigoriev I.V."/>
            <person name="Hibbett D.S."/>
        </authorList>
    </citation>
    <scope>NUCLEOTIDE SEQUENCE [LARGE SCALE GENOMIC DNA]</scope>
    <source>
        <strain evidence="2 3">ATCC 11539</strain>
    </source>
</reference>
<evidence type="ECO:0000313" key="3">
    <source>
        <dbReference type="Proteomes" id="UP000030669"/>
    </source>
</evidence>
<sequence>MQRTDPLPSQGLSYERFPRSHSSDSSGWPAHGTDFEESCHRFKRCPALEMVLERHWSLGPRKQEWATGLNTLVPCALPSLNVSQRVLGGVQRRECRGLPLILPTVGSDDNSMCIKLCGFSIYIHLSPSVPRWARRSDMCVVDEFDDAKFTFLHELLVNLTSTWPDTPGREQRHRMGGSESGYCSSDHHPWAGLSQSLAKAAEMLHIQPPAGAQIDIQYRGFQSQWDVRLNATERGVLQAFFYTAQWSAWRRRRRRNVQRVRDEVPGCGQVHHRLGLGGTAGMAYEIARPRQPGGYREGEAEGEQVALGARGDVQVVAVDSSSEDGLMKEEMKQLSSVGMQTKPGRRACIRSMADPVRLWSSVRAWTS</sequence>
<dbReference type="RefSeq" id="XP_007866153.1">
    <property type="nucleotide sequence ID" value="XM_007867962.1"/>
</dbReference>
<dbReference type="AlphaFoldDB" id="S7RKR7"/>
<organism evidence="2 3">
    <name type="scientific">Gloeophyllum trabeum (strain ATCC 11539 / FP-39264 / Madison 617)</name>
    <name type="common">Brown rot fungus</name>
    <dbReference type="NCBI Taxonomy" id="670483"/>
    <lineage>
        <taxon>Eukaryota</taxon>
        <taxon>Fungi</taxon>
        <taxon>Dikarya</taxon>
        <taxon>Basidiomycota</taxon>
        <taxon>Agaricomycotina</taxon>
        <taxon>Agaricomycetes</taxon>
        <taxon>Gloeophyllales</taxon>
        <taxon>Gloeophyllaceae</taxon>
        <taxon>Gloeophyllum</taxon>
    </lineage>
</organism>
<feature type="region of interest" description="Disordered" evidence="1">
    <location>
        <begin position="1"/>
        <end position="29"/>
    </location>
</feature>
<dbReference type="HOGENOM" id="CLU_754501_0_0_1"/>
<proteinExistence type="predicted"/>
<keyword evidence="3" id="KW-1185">Reference proteome</keyword>
<accession>S7RKR7</accession>
<evidence type="ECO:0000256" key="1">
    <source>
        <dbReference type="SAM" id="MobiDB-lite"/>
    </source>
</evidence>
<gene>
    <name evidence="2" type="ORF">GLOTRDRAFT_93557</name>
</gene>
<dbReference type="GeneID" id="19309518"/>
<dbReference type="KEGG" id="gtr:GLOTRDRAFT_93557"/>
<name>S7RKR7_GLOTA</name>
<dbReference type="Proteomes" id="UP000030669">
    <property type="component" value="Unassembled WGS sequence"/>
</dbReference>
<evidence type="ECO:0000313" key="2">
    <source>
        <dbReference type="EMBL" id="EPQ54960.1"/>
    </source>
</evidence>
<dbReference type="EMBL" id="KB469302">
    <property type="protein sequence ID" value="EPQ54960.1"/>
    <property type="molecule type" value="Genomic_DNA"/>
</dbReference>